<dbReference type="RefSeq" id="WP_185417041.1">
    <property type="nucleotide sequence ID" value="NZ_JAARRU010000001.1"/>
</dbReference>
<accession>A0A841ZUE6</accession>
<protein>
    <submittedName>
        <fullName evidence="2">Uncharacterized protein</fullName>
    </submittedName>
</protein>
<evidence type="ECO:0000313" key="3">
    <source>
        <dbReference type="Proteomes" id="UP000586951"/>
    </source>
</evidence>
<dbReference type="EMBL" id="JAARRU010000001">
    <property type="protein sequence ID" value="MBC1565065.1"/>
    <property type="molecule type" value="Genomic_DNA"/>
</dbReference>
<dbReference type="AlphaFoldDB" id="A0A841ZUE6"/>
<evidence type="ECO:0000313" key="2">
    <source>
        <dbReference type="EMBL" id="MBC1565065.1"/>
    </source>
</evidence>
<evidence type="ECO:0000256" key="1">
    <source>
        <dbReference type="SAM" id="Phobius"/>
    </source>
</evidence>
<comment type="caution">
    <text evidence="2">The sequence shown here is derived from an EMBL/GenBank/DDBJ whole genome shotgun (WGS) entry which is preliminary data.</text>
</comment>
<gene>
    <name evidence="2" type="ORF">HB907_06560</name>
</gene>
<keyword evidence="1" id="KW-0472">Membrane</keyword>
<feature type="transmembrane region" description="Helical" evidence="1">
    <location>
        <begin position="38"/>
        <end position="59"/>
    </location>
</feature>
<keyword evidence="1" id="KW-0812">Transmembrane</keyword>
<name>A0A841ZUE6_9LIST</name>
<organism evidence="2 3">
    <name type="scientific">Listeria booriae</name>
    <dbReference type="NCBI Taxonomy" id="1552123"/>
    <lineage>
        <taxon>Bacteria</taxon>
        <taxon>Bacillati</taxon>
        <taxon>Bacillota</taxon>
        <taxon>Bacilli</taxon>
        <taxon>Bacillales</taxon>
        <taxon>Listeriaceae</taxon>
        <taxon>Listeria</taxon>
    </lineage>
</organism>
<feature type="transmembrane region" description="Helical" evidence="1">
    <location>
        <begin position="12"/>
        <end position="32"/>
    </location>
</feature>
<proteinExistence type="predicted"/>
<sequence>MNKKSWRKMWEMTLLVFVKLLLVLVTIVKIVFKVVVWLLTVSVSLVKIMFILTSSTVGVRKHRYI</sequence>
<keyword evidence="1" id="KW-1133">Transmembrane helix</keyword>
<dbReference type="Proteomes" id="UP000586951">
    <property type="component" value="Unassembled WGS sequence"/>
</dbReference>
<reference evidence="2 3" key="1">
    <citation type="submission" date="2020-03" db="EMBL/GenBank/DDBJ databases">
        <title>Soil Listeria distribution.</title>
        <authorList>
            <person name="Liao J."/>
            <person name="Wiedmann M."/>
        </authorList>
    </citation>
    <scope>NUCLEOTIDE SEQUENCE [LARGE SCALE GENOMIC DNA]</scope>
    <source>
        <strain evidence="2 3">FSL L7-1427</strain>
    </source>
</reference>